<dbReference type="Proteomes" id="UP000634136">
    <property type="component" value="Unassembled WGS sequence"/>
</dbReference>
<keyword evidence="4" id="KW-1185">Reference proteome</keyword>
<reference evidence="3" key="1">
    <citation type="submission" date="2020-09" db="EMBL/GenBank/DDBJ databases">
        <title>Genome-Enabled Discovery of Anthraquinone Biosynthesis in Senna tora.</title>
        <authorList>
            <person name="Kang S.-H."/>
            <person name="Pandey R.P."/>
            <person name="Lee C.-M."/>
            <person name="Sim J.-S."/>
            <person name="Jeong J.-T."/>
            <person name="Choi B.-S."/>
            <person name="Jung M."/>
            <person name="Ginzburg D."/>
            <person name="Zhao K."/>
            <person name="Won S.Y."/>
            <person name="Oh T.-J."/>
            <person name="Yu Y."/>
            <person name="Kim N.-H."/>
            <person name="Lee O.R."/>
            <person name="Lee T.-H."/>
            <person name="Bashyal P."/>
            <person name="Kim T.-S."/>
            <person name="Lee W.-H."/>
            <person name="Kawkins C."/>
            <person name="Kim C.-K."/>
            <person name="Kim J.S."/>
            <person name="Ahn B.O."/>
            <person name="Rhee S.Y."/>
            <person name="Sohng J.K."/>
        </authorList>
    </citation>
    <scope>NUCLEOTIDE SEQUENCE</scope>
    <source>
        <tissue evidence="3">Leaf</tissue>
    </source>
</reference>
<proteinExistence type="predicted"/>
<dbReference type="OrthoDB" id="288203at2759"/>
<dbReference type="SUPFAM" id="SSF52091">
    <property type="entry name" value="SpoIIaa-like"/>
    <property type="match status" value="2"/>
</dbReference>
<dbReference type="GO" id="GO:0016020">
    <property type="term" value="C:membrane"/>
    <property type="evidence" value="ECO:0007669"/>
    <property type="project" value="InterPro"/>
</dbReference>
<dbReference type="AlphaFoldDB" id="A0A834ST03"/>
<sequence>MSVIDCFGESRKRGDEEDEQSQVISLPAIGNIDTSGISMLEDVKKTAKRIGLQIVLVNLGSEVMKKMNKVKKRGDEEDEQSQVISLPAIGNIDTSGISMLEDVKKTAKRIGLQIVLVNLGSEVMKKMNKAKLFCSVNTAFNFLFFGLENLLES</sequence>
<gene>
    <name evidence="3" type="ORF">G2W53_035469</name>
</gene>
<dbReference type="GO" id="GO:0055085">
    <property type="term" value="P:transmembrane transport"/>
    <property type="evidence" value="ECO:0007669"/>
    <property type="project" value="InterPro"/>
</dbReference>
<comment type="caution">
    <text evidence="3">The sequence shown here is derived from an EMBL/GenBank/DDBJ whole genome shotgun (WGS) entry which is preliminary data.</text>
</comment>
<dbReference type="PANTHER" id="PTHR11814">
    <property type="entry name" value="SULFATE TRANSPORTER"/>
    <property type="match status" value="1"/>
</dbReference>
<feature type="region of interest" description="Disordered" evidence="1">
    <location>
        <begin position="1"/>
        <end position="20"/>
    </location>
</feature>
<name>A0A834ST03_9FABA</name>
<dbReference type="Pfam" id="PF01740">
    <property type="entry name" value="STAS"/>
    <property type="match status" value="2"/>
</dbReference>
<protein>
    <submittedName>
        <fullName evidence="3">Sulfate transporter 3.1-like</fullName>
    </submittedName>
</protein>
<organism evidence="3 4">
    <name type="scientific">Senna tora</name>
    <dbReference type="NCBI Taxonomy" id="362788"/>
    <lineage>
        <taxon>Eukaryota</taxon>
        <taxon>Viridiplantae</taxon>
        <taxon>Streptophyta</taxon>
        <taxon>Embryophyta</taxon>
        <taxon>Tracheophyta</taxon>
        <taxon>Spermatophyta</taxon>
        <taxon>Magnoliopsida</taxon>
        <taxon>eudicotyledons</taxon>
        <taxon>Gunneridae</taxon>
        <taxon>Pentapetalae</taxon>
        <taxon>rosids</taxon>
        <taxon>fabids</taxon>
        <taxon>Fabales</taxon>
        <taxon>Fabaceae</taxon>
        <taxon>Caesalpinioideae</taxon>
        <taxon>Cassia clade</taxon>
        <taxon>Senna</taxon>
    </lineage>
</organism>
<dbReference type="InterPro" id="IPR002645">
    <property type="entry name" value="STAS_dom"/>
</dbReference>
<dbReference type="InterPro" id="IPR036513">
    <property type="entry name" value="STAS_dom_sf"/>
</dbReference>
<feature type="domain" description="STAS" evidence="2">
    <location>
        <begin position="1"/>
        <end position="67"/>
    </location>
</feature>
<dbReference type="EMBL" id="JAAIUW010000011">
    <property type="protein sequence ID" value="KAF7808726.1"/>
    <property type="molecule type" value="Genomic_DNA"/>
</dbReference>
<evidence type="ECO:0000313" key="3">
    <source>
        <dbReference type="EMBL" id="KAF7808726.1"/>
    </source>
</evidence>
<accession>A0A834ST03</accession>
<feature type="domain" description="STAS" evidence="2">
    <location>
        <begin position="83"/>
        <end position="153"/>
    </location>
</feature>
<evidence type="ECO:0000256" key="1">
    <source>
        <dbReference type="SAM" id="MobiDB-lite"/>
    </source>
</evidence>
<evidence type="ECO:0000313" key="4">
    <source>
        <dbReference type="Proteomes" id="UP000634136"/>
    </source>
</evidence>
<dbReference type="Gene3D" id="3.30.750.24">
    <property type="entry name" value="STAS domain"/>
    <property type="match status" value="2"/>
</dbReference>
<dbReference type="InterPro" id="IPR001902">
    <property type="entry name" value="SLC26A/SulP_fam"/>
</dbReference>
<evidence type="ECO:0000259" key="2">
    <source>
        <dbReference type="PROSITE" id="PS50801"/>
    </source>
</evidence>
<dbReference type="PROSITE" id="PS50801">
    <property type="entry name" value="STAS"/>
    <property type="match status" value="2"/>
</dbReference>